<dbReference type="OrthoDB" id="10262026at2759"/>
<feature type="domain" description="Cdc23" evidence="9">
    <location>
        <begin position="353"/>
        <end position="432"/>
    </location>
</feature>
<dbReference type="EMBL" id="FMWP01000061">
    <property type="protein sequence ID" value="SCZ95306.1"/>
    <property type="molecule type" value="Genomic_DNA"/>
</dbReference>
<keyword evidence="1" id="KW-0132">Cell division</keyword>
<dbReference type="Pfam" id="PF13414">
    <property type="entry name" value="TPR_11"/>
    <property type="match status" value="1"/>
</dbReference>
<sequence>MASNTLLHPTIAHPPAHVLRRRLKRAFTACSNRALPGSAKWAVELLNAIPSSAVLSSSASSATTTRGSHGRRGTSTAARRAANSGWGSTSTAPPNPMSSPESLSRFATSTPIRSHPSPVGVAGPSNNTITSWASLGGHRTTAPASSTSANLLAPRPHPARDSLGSIMELASSPGGYPHQLDDRREHPSSHLEEGDSAMLPGTAKSHLDDHDLDLDLDLDPEPEGWDALESDRYDLALAYERTHEHLRASSVLNGCRGNKARWLRGYTKYLAGEKRAQEESGDLLGVKDRGIANPFAQELLAEMAEWEPGTVDHDPWLLYLKALLLLAIPPVSPSPFGSRDPTTMTVTLDHRLAAMDHLVHSVKLEPYNWSAWLKLASCLDGPEELEATLHFLPKETPLLFFFVHATLEIHAAGENLHEVLNDLDKIFPGASLIEGMRGLIHYHVRGQSPSWSETILWDHQLSGGVLCAEFDEATEYFTKLQESDPYRVEDIDIFSNILYVSEKRAELATLAQEYTKMDRSRPEVCCLVGNYYSLRREHEKAILYFRRALKLDRGYLSAWTLMGHEYVEIKNTNAAIASYRRAVDVNRKDYRAWYGLGQTYELLGEPYSALNYYQKATALRPFDARMWCALAVCYEKLKRVPDAIKSYQRALVSSEPGENDTALRIGRLYALQGDSLKAASYHRRALAEGIKTEATKNELSKIRLWLAKYEIKRGVMKGDLDAAEELLKECLGVGEDKDEAELLLKELNVLLLSRE</sequence>
<dbReference type="GO" id="GO:0045842">
    <property type="term" value="P:positive regulation of mitotic metaphase/anaphase transition"/>
    <property type="evidence" value="ECO:0007669"/>
    <property type="project" value="TreeGrafter"/>
</dbReference>
<evidence type="ECO:0000256" key="4">
    <source>
        <dbReference type="ARBA" id="ARBA00022786"/>
    </source>
</evidence>
<dbReference type="Pfam" id="PF13181">
    <property type="entry name" value="TPR_8"/>
    <property type="match status" value="1"/>
</dbReference>
<evidence type="ECO:0000313" key="10">
    <source>
        <dbReference type="EMBL" id="SCZ95306.1"/>
    </source>
</evidence>
<evidence type="ECO:0000256" key="6">
    <source>
        <dbReference type="ARBA" id="ARBA00023306"/>
    </source>
</evidence>
<protein>
    <submittedName>
        <fullName evidence="10">BZ3500_MvSof-1268-A1-R1_Chr11-2g03421 protein</fullName>
    </submittedName>
</protein>
<feature type="domain" description="Cdc23" evidence="9">
    <location>
        <begin position="19"/>
        <end position="60"/>
    </location>
</feature>
<dbReference type="InterPro" id="IPR011990">
    <property type="entry name" value="TPR-like_helical_dom_sf"/>
</dbReference>
<feature type="compositionally biased region" description="Basic and acidic residues" evidence="8">
    <location>
        <begin position="179"/>
        <end position="193"/>
    </location>
</feature>
<proteinExistence type="predicted"/>
<dbReference type="SMART" id="SM00028">
    <property type="entry name" value="TPR"/>
    <property type="match status" value="5"/>
</dbReference>
<evidence type="ECO:0000256" key="2">
    <source>
        <dbReference type="ARBA" id="ARBA00022737"/>
    </source>
</evidence>
<organism evidence="10 11">
    <name type="scientific">Microbotryum saponariae</name>
    <dbReference type="NCBI Taxonomy" id="289078"/>
    <lineage>
        <taxon>Eukaryota</taxon>
        <taxon>Fungi</taxon>
        <taxon>Dikarya</taxon>
        <taxon>Basidiomycota</taxon>
        <taxon>Pucciniomycotina</taxon>
        <taxon>Microbotryomycetes</taxon>
        <taxon>Microbotryales</taxon>
        <taxon>Microbotryaceae</taxon>
        <taxon>Microbotryum</taxon>
    </lineage>
</organism>
<dbReference type="PANTHER" id="PTHR12558">
    <property type="entry name" value="CELL DIVISION CYCLE 16,23,27"/>
    <property type="match status" value="1"/>
</dbReference>
<evidence type="ECO:0000256" key="7">
    <source>
        <dbReference type="PROSITE-ProRule" id="PRU00339"/>
    </source>
</evidence>
<dbReference type="InterPro" id="IPR007192">
    <property type="entry name" value="APC8"/>
</dbReference>
<dbReference type="PANTHER" id="PTHR12558:SF10">
    <property type="entry name" value="CELL DIVISION CYCLE PROTEIN 23 HOMOLOG"/>
    <property type="match status" value="1"/>
</dbReference>
<feature type="region of interest" description="Disordered" evidence="8">
    <location>
        <begin position="54"/>
        <end position="212"/>
    </location>
</feature>
<dbReference type="STRING" id="289078.A0A2X0N7T7"/>
<keyword evidence="2" id="KW-0677">Repeat</keyword>
<dbReference type="Pfam" id="PF13432">
    <property type="entry name" value="TPR_16"/>
    <property type="match status" value="1"/>
</dbReference>
<dbReference type="SUPFAM" id="SSF48452">
    <property type="entry name" value="TPR-like"/>
    <property type="match status" value="1"/>
</dbReference>
<reference evidence="11" key="1">
    <citation type="submission" date="2016-10" db="EMBL/GenBank/DDBJ databases">
        <authorList>
            <person name="Jeantristanb JTB J.-T."/>
            <person name="Ricardo R."/>
        </authorList>
    </citation>
    <scope>NUCLEOTIDE SEQUENCE [LARGE SCALE GENOMIC DNA]</scope>
</reference>
<accession>A0A2X0N7T7</accession>
<evidence type="ECO:0000259" key="9">
    <source>
        <dbReference type="Pfam" id="PF04049"/>
    </source>
</evidence>
<feature type="repeat" description="TPR" evidence="7">
    <location>
        <begin position="522"/>
        <end position="555"/>
    </location>
</feature>
<keyword evidence="11" id="KW-1185">Reference proteome</keyword>
<evidence type="ECO:0000256" key="1">
    <source>
        <dbReference type="ARBA" id="ARBA00022618"/>
    </source>
</evidence>
<gene>
    <name evidence="10" type="ORF">BZ3500_MVSOF-1268-A1-R1_CHR11-2G03421</name>
</gene>
<keyword evidence="5 7" id="KW-0802">TPR repeat</keyword>
<dbReference type="GO" id="GO:0051301">
    <property type="term" value="P:cell division"/>
    <property type="evidence" value="ECO:0007669"/>
    <property type="project" value="UniProtKB-KW"/>
</dbReference>
<keyword evidence="3" id="KW-0498">Mitosis</keyword>
<dbReference type="GO" id="GO:0005680">
    <property type="term" value="C:anaphase-promoting complex"/>
    <property type="evidence" value="ECO:0007669"/>
    <property type="project" value="InterPro"/>
</dbReference>
<dbReference type="GO" id="GO:0016567">
    <property type="term" value="P:protein ubiquitination"/>
    <property type="evidence" value="ECO:0007669"/>
    <property type="project" value="TreeGrafter"/>
</dbReference>
<feature type="compositionally biased region" description="Polar residues" evidence="8">
    <location>
        <begin position="85"/>
        <end position="112"/>
    </location>
</feature>
<feature type="domain" description="Cdc23" evidence="9">
    <location>
        <begin position="219"/>
        <end position="326"/>
    </location>
</feature>
<feature type="compositionally biased region" description="Low complexity" evidence="8">
    <location>
        <begin position="54"/>
        <end position="82"/>
    </location>
</feature>
<keyword evidence="6" id="KW-0131">Cell cycle</keyword>
<dbReference type="PROSITE" id="PS50005">
    <property type="entry name" value="TPR"/>
    <property type="match status" value="3"/>
</dbReference>
<dbReference type="AlphaFoldDB" id="A0A2X0N7T7"/>
<dbReference type="GO" id="GO:0031145">
    <property type="term" value="P:anaphase-promoting complex-dependent catabolic process"/>
    <property type="evidence" value="ECO:0007669"/>
    <property type="project" value="TreeGrafter"/>
</dbReference>
<evidence type="ECO:0000256" key="3">
    <source>
        <dbReference type="ARBA" id="ARBA00022776"/>
    </source>
</evidence>
<evidence type="ECO:0000256" key="8">
    <source>
        <dbReference type="SAM" id="MobiDB-lite"/>
    </source>
</evidence>
<dbReference type="InterPro" id="IPR019734">
    <property type="entry name" value="TPR_rpt"/>
</dbReference>
<keyword evidence="4" id="KW-0833">Ubl conjugation pathway</keyword>
<feature type="compositionally biased region" description="Polar residues" evidence="8">
    <location>
        <begin position="124"/>
        <end position="133"/>
    </location>
</feature>
<dbReference type="Gene3D" id="1.25.40.10">
    <property type="entry name" value="Tetratricopeptide repeat domain"/>
    <property type="match status" value="3"/>
</dbReference>
<evidence type="ECO:0000256" key="5">
    <source>
        <dbReference type="ARBA" id="ARBA00022803"/>
    </source>
</evidence>
<feature type="repeat" description="TPR" evidence="7">
    <location>
        <begin position="590"/>
        <end position="623"/>
    </location>
</feature>
<evidence type="ECO:0000313" key="11">
    <source>
        <dbReference type="Proteomes" id="UP000249723"/>
    </source>
</evidence>
<name>A0A2X0N7T7_9BASI</name>
<feature type="repeat" description="TPR" evidence="7">
    <location>
        <begin position="556"/>
        <end position="589"/>
    </location>
</feature>
<dbReference type="Pfam" id="PF04049">
    <property type="entry name" value="ANAPC8"/>
    <property type="match status" value="3"/>
</dbReference>
<dbReference type="Proteomes" id="UP000249723">
    <property type="component" value="Unassembled WGS sequence"/>
</dbReference>